<keyword evidence="5" id="KW-1185">Reference proteome</keyword>
<dbReference type="Proteomes" id="UP000295558">
    <property type="component" value="Unassembled WGS sequence"/>
</dbReference>
<feature type="domain" description="Competence protein CoiA nuclease-like" evidence="1">
    <location>
        <begin position="67"/>
        <end position="202"/>
    </location>
</feature>
<reference evidence="4 5" key="1">
    <citation type="submission" date="2019-03" db="EMBL/GenBank/DDBJ databases">
        <title>Genomic Encyclopedia of Type Strains, Phase III (KMG-III): the genomes of soil and plant-associated and newly described type strains.</title>
        <authorList>
            <person name="Whitman W."/>
        </authorList>
    </citation>
    <scope>NUCLEOTIDE SEQUENCE [LARGE SCALE GENOMIC DNA]</scope>
    <source>
        <strain evidence="4 5">CECT 7972</strain>
    </source>
</reference>
<dbReference type="InterPro" id="IPR057253">
    <property type="entry name" value="CoiA-like_N"/>
</dbReference>
<dbReference type="InterPro" id="IPR057252">
    <property type="entry name" value="CoiA_C"/>
</dbReference>
<feature type="domain" description="Competence protein CoiA C-terminal" evidence="3">
    <location>
        <begin position="226"/>
        <end position="365"/>
    </location>
</feature>
<gene>
    <name evidence="4" type="ORF">DFP96_102112</name>
</gene>
<dbReference type="InterPro" id="IPR021176">
    <property type="entry name" value="Competence-induced_CoiA"/>
</dbReference>
<feature type="domain" description="Competence protein CoiA-like N-terminal" evidence="2">
    <location>
        <begin position="24"/>
        <end position="62"/>
    </location>
</feature>
<dbReference type="OrthoDB" id="3784230at2"/>
<dbReference type="EMBL" id="SNZK01000002">
    <property type="protein sequence ID" value="TDR54527.1"/>
    <property type="molecule type" value="Genomic_DNA"/>
</dbReference>
<evidence type="ECO:0000259" key="1">
    <source>
        <dbReference type="Pfam" id="PF06054"/>
    </source>
</evidence>
<evidence type="ECO:0000259" key="2">
    <source>
        <dbReference type="Pfam" id="PF25164"/>
    </source>
</evidence>
<accession>A0A4R6ZPN6</accession>
<evidence type="ECO:0000259" key="3">
    <source>
        <dbReference type="Pfam" id="PF25166"/>
    </source>
</evidence>
<protein>
    <submittedName>
        <fullName evidence="4">Competence CoiA-like predicted nuclease</fullName>
    </submittedName>
</protein>
<comment type="caution">
    <text evidence="4">The sequence shown here is derived from an EMBL/GenBank/DDBJ whole genome shotgun (WGS) entry which is preliminary data.</text>
</comment>
<proteinExistence type="predicted"/>
<organism evidence="4 5">
    <name type="scientific">Listeria rocourtiae</name>
    <dbReference type="NCBI Taxonomy" id="647910"/>
    <lineage>
        <taxon>Bacteria</taxon>
        <taxon>Bacillati</taxon>
        <taxon>Bacillota</taxon>
        <taxon>Bacilli</taxon>
        <taxon>Bacillales</taxon>
        <taxon>Listeriaceae</taxon>
        <taxon>Listeria</taxon>
    </lineage>
</organism>
<dbReference type="Pfam" id="PF25164">
    <property type="entry name" value="CoiA_N"/>
    <property type="match status" value="1"/>
</dbReference>
<dbReference type="InterPro" id="IPR010330">
    <property type="entry name" value="CoiA_nuc"/>
</dbReference>
<evidence type="ECO:0000313" key="5">
    <source>
        <dbReference type="Proteomes" id="UP000295558"/>
    </source>
</evidence>
<name>A0A4R6ZPN6_9LIST</name>
<dbReference type="PIRSF" id="PIRSF007487">
    <property type="entry name" value="Competence-induced_CoiA_bac"/>
    <property type="match status" value="1"/>
</dbReference>
<dbReference type="AlphaFoldDB" id="A0A4R6ZPN6"/>
<sequence length="372" mass="44083">MTMFTAKDQDGRDIVVTRGNVAFLKAGNNQYTCGCCEEKLILKAGEINIPHFSHLASSKCRFASEGESERHLSGKKYFLEWLILQDFQADVEVYLRGIKRQADILVDERTVIEYQCSTVPVHELRQRTEDYHLAGLGVHWILGQDIRMVKGRYYLTTFQQAFIKQKSNLGYYLVQYLPEINCWTLLYHITMDTINRFYARSMTFDGRVGFDVIKKAIGRIKYATFYVKRDLAFERQKQCYFYTRFKKQSLFLKDLYEQGYYLQHLPIEIGVVLPMQFRVKTPAMEWQFYLWRDFFRGMDCEESFQLDHLLTVFVKNVVPMPLIWDEDRTELCLAYLQFLCKQGILRRSSAGYYTMSRQMKELVNDEAYFLDI</sequence>
<dbReference type="Pfam" id="PF25166">
    <property type="entry name" value="CoiA_C"/>
    <property type="match status" value="1"/>
</dbReference>
<dbReference type="Pfam" id="PF06054">
    <property type="entry name" value="CoiA_nuc"/>
    <property type="match status" value="1"/>
</dbReference>
<evidence type="ECO:0000313" key="4">
    <source>
        <dbReference type="EMBL" id="TDR54527.1"/>
    </source>
</evidence>